<keyword evidence="1" id="KW-1185">Reference proteome</keyword>
<dbReference type="Proteomes" id="UP000025227">
    <property type="component" value="Unplaced"/>
</dbReference>
<reference evidence="2" key="1">
    <citation type="submission" date="2020-12" db="UniProtKB">
        <authorList>
            <consortium name="WormBaseParasite"/>
        </authorList>
    </citation>
    <scope>IDENTIFICATION</scope>
    <source>
        <strain evidence="2">MHco3</strain>
    </source>
</reference>
<name>A0A7I4YYN7_HAECO</name>
<organism evidence="1 2">
    <name type="scientific">Haemonchus contortus</name>
    <name type="common">Barber pole worm</name>
    <dbReference type="NCBI Taxonomy" id="6289"/>
    <lineage>
        <taxon>Eukaryota</taxon>
        <taxon>Metazoa</taxon>
        <taxon>Ecdysozoa</taxon>
        <taxon>Nematoda</taxon>
        <taxon>Chromadorea</taxon>
        <taxon>Rhabditida</taxon>
        <taxon>Rhabditina</taxon>
        <taxon>Rhabditomorpha</taxon>
        <taxon>Strongyloidea</taxon>
        <taxon>Trichostrongylidae</taxon>
        <taxon>Haemonchus</taxon>
    </lineage>
</organism>
<dbReference type="WBParaSite" id="HCON_00150165-00001">
    <property type="protein sequence ID" value="HCON_00150165-00001"/>
    <property type="gene ID" value="HCON_00150165"/>
</dbReference>
<evidence type="ECO:0000313" key="1">
    <source>
        <dbReference type="Proteomes" id="UP000025227"/>
    </source>
</evidence>
<evidence type="ECO:0000313" key="2">
    <source>
        <dbReference type="WBParaSite" id="HCON_00150165-00001"/>
    </source>
</evidence>
<protein>
    <submittedName>
        <fullName evidence="2">Uncharacterized protein</fullName>
    </submittedName>
</protein>
<proteinExistence type="predicted"/>
<dbReference type="AlphaFoldDB" id="A0A7I4YYN7"/>
<sequence>MEYSCIMICGNKWTDWYGIRRTYFNVARSCKLSQ</sequence>
<accession>A0A7I4YYN7</accession>